<sequence>MKTAIIASLTLLSLTAPTLAATTEQYQYKGQNAYASFYQYDECSSSYVDVYAFDSISKTAPGSPTSQKEAYLYYSNYNYCTGAGTSGYGTLKNPTFTSSNNLQSATLSGTFAITDSTGNTKNADVSLNWTGAGDTFRGNYQSHFQGPGYFSKSRNVGSYRDAKVTGNVTVDGKNLITNLTSYGSLSSSNSGSLSITRK</sequence>
<dbReference type="AlphaFoldDB" id="A0A927A3X4"/>
<accession>A0A927A3X4</accession>
<dbReference type="EMBL" id="JACJQU010000028">
    <property type="protein sequence ID" value="MBD2296691.1"/>
    <property type="molecule type" value="Genomic_DNA"/>
</dbReference>
<organism evidence="2 3">
    <name type="scientific">Anabaena sphaerica FACHB-251</name>
    <dbReference type="NCBI Taxonomy" id="2692883"/>
    <lineage>
        <taxon>Bacteria</taxon>
        <taxon>Bacillati</taxon>
        <taxon>Cyanobacteriota</taxon>
        <taxon>Cyanophyceae</taxon>
        <taxon>Nostocales</taxon>
        <taxon>Nostocaceae</taxon>
        <taxon>Anabaena</taxon>
    </lineage>
</organism>
<evidence type="ECO:0000256" key="1">
    <source>
        <dbReference type="SAM" id="SignalP"/>
    </source>
</evidence>
<keyword evidence="3" id="KW-1185">Reference proteome</keyword>
<proteinExistence type="predicted"/>
<evidence type="ECO:0000313" key="2">
    <source>
        <dbReference type="EMBL" id="MBD2296691.1"/>
    </source>
</evidence>
<name>A0A927A3X4_9NOST</name>
<feature type="chain" id="PRO_5037552433" evidence="1">
    <location>
        <begin position="21"/>
        <end position="198"/>
    </location>
</feature>
<evidence type="ECO:0000313" key="3">
    <source>
        <dbReference type="Proteomes" id="UP000662185"/>
    </source>
</evidence>
<keyword evidence="1" id="KW-0732">Signal</keyword>
<dbReference type="RefSeq" id="WP_190564811.1">
    <property type="nucleotide sequence ID" value="NZ_JACJQU010000028.1"/>
</dbReference>
<reference evidence="3" key="1">
    <citation type="journal article" date="2020" name="ISME J.">
        <title>Comparative genomics reveals insights into cyanobacterial evolution and habitat adaptation.</title>
        <authorList>
            <person name="Chen M.Y."/>
            <person name="Teng W.K."/>
            <person name="Zhao L."/>
            <person name="Hu C.X."/>
            <person name="Zhou Y.K."/>
            <person name="Han B.P."/>
            <person name="Song L.R."/>
            <person name="Shu W.S."/>
        </authorList>
    </citation>
    <scope>NUCLEOTIDE SEQUENCE [LARGE SCALE GENOMIC DNA]</scope>
    <source>
        <strain evidence="3">FACHB-251</strain>
    </source>
</reference>
<gene>
    <name evidence="2" type="ORF">H6G06_25210</name>
</gene>
<comment type="caution">
    <text evidence="2">The sequence shown here is derived from an EMBL/GenBank/DDBJ whole genome shotgun (WGS) entry which is preliminary data.</text>
</comment>
<dbReference type="Proteomes" id="UP000662185">
    <property type="component" value="Unassembled WGS sequence"/>
</dbReference>
<feature type="signal peptide" evidence="1">
    <location>
        <begin position="1"/>
        <end position="20"/>
    </location>
</feature>
<protein>
    <submittedName>
        <fullName evidence="2">Uncharacterized protein</fullName>
    </submittedName>
</protein>